<sequence>LRKKDEKRKQKEEALRVKTEKEEALQKYKEKRMQTYKKLSKKTKKGQPVMKDRLEMLLEKIQQQVSQ</sequence>
<accession>A0A0N0BHL1</accession>
<dbReference type="AlphaFoldDB" id="A0A0N0BHL1"/>
<proteinExistence type="predicted"/>
<reference evidence="2 3" key="1">
    <citation type="submission" date="2015-07" db="EMBL/GenBank/DDBJ databases">
        <title>The genome of Melipona quadrifasciata.</title>
        <authorList>
            <person name="Pan H."/>
            <person name="Kapheim K."/>
        </authorList>
    </citation>
    <scope>NUCLEOTIDE SEQUENCE [LARGE SCALE GENOMIC DNA]</scope>
    <source>
        <strain evidence="2">0111107301</strain>
        <tissue evidence="2">Whole body</tissue>
    </source>
</reference>
<evidence type="ECO:0000313" key="2">
    <source>
        <dbReference type="EMBL" id="KOX76388.1"/>
    </source>
</evidence>
<feature type="non-terminal residue" evidence="2">
    <location>
        <position position="1"/>
    </location>
</feature>
<evidence type="ECO:0000256" key="1">
    <source>
        <dbReference type="SAM" id="Coils"/>
    </source>
</evidence>
<dbReference type="PANTHER" id="PTHR15657">
    <property type="entry name" value="THYROID TRANSCRIPTION FACTOR 1-ASSOCIATED PROTEIN 26"/>
    <property type="match status" value="1"/>
</dbReference>
<keyword evidence="3" id="KW-1185">Reference proteome</keyword>
<keyword evidence="1" id="KW-0175">Coiled coil</keyword>
<dbReference type="Proteomes" id="UP000053105">
    <property type="component" value="Unassembled WGS sequence"/>
</dbReference>
<dbReference type="PRINTS" id="PR01854">
    <property type="entry name" value="BR22PROTEIN"/>
</dbReference>
<protein>
    <submittedName>
        <fullName evidence="2">Thyroid transcription factor 1-associated protein 26 like protein</fullName>
    </submittedName>
</protein>
<dbReference type="GO" id="GO:0005634">
    <property type="term" value="C:nucleus"/>
    <property type="evidence" value="ECO:0007669"/>
    <property type="project" value="TreeGrafter"/>
</dbReference>
<dbReference type="EMBL" id="KQ435750">
    <property type="protein sequence ID" value="KOX76388.1"/>
    <property type="molecule type" value="Genomic_DNA"/>
</dbReference>
<dbReference type="Pfam" id="PF08524">
    <property type="entry name" value="rRNA_processing"/>
    <property type="match status" value="1"/>
</dbReference>
<dbReference type="STRING" id="166423.A0A0N0BHL1"/>
<name>A0A0N0BHL1_9HYME</name>
<dbReference type="InterPro" id="IPR013730">
    <property type="entry name" value="Fyv7/TAP26"/>
</dbReference>
<organism evidence="2 3">
    <name type="scientific">Melipona quadrifasciata</name>
    <dbReference type="NCBI Taxonomy" id="166423"/>
    <lineage>
        <taxon>Eukaryota</taxon>
        <taxon>Metazoa</taxon>
        <taxon>Ecdysozoa</taxon>
        <taxon>Arthropoda</taxon>
        <taxon>Hexapoda</taxon>
        <taxon>Insecta</taxon>
        <taxon>Pterygota</taxon>
        <taxon>Neoptera</taxon>
        <taxon>Endopterygota</taxon>
        <taxon>Hymenoptera</taxon>
        <taxon>Apocrita</taxon>
        <taxon>Aculeata</taxon>
        <taxon>Apoidea</taxon>
        <taxon>Anthophila</taxon>
        <taxon>Apidae</taxon>
        <taxon>Melipona</taxon>
    </lineage>
</organism>
<evidence type="ECO:0000313" key="3">
    <source>
        <dbReference type="Proteomes" id="UP000053105"/>
    </source>
</evidence>
<gene>
    <name evidence="2" type="ORF">WN51_11719</name>
</gene>
<feature type="coiled-coil region" evidence="1">
    <location>
        <begin position="1"/>
        <end position="31"/>
    </location>
</feature>
<dbReference type="PANTHER" id="PTHR15657:SF1">
    <property type="entry name" value="THYROID TRANSCRIPTION FACTOR 1-ASSOCIATED PROTEIN 26"/>
    <property type="match status" value="1"/>
</dbReference>